<organism evidence="2 3">
    <name type="scientific">Adlercreutzia muris</name>
    <dbReference type="NCBI Taxonomy" id="1796610"/>
    <lineage>
        <taxon>Bacteria</taxon>
        <taxon>Bacillati</taxon>
        <taxon>Actinomycetota</taxon>
        <taxon>Coriobacteriia</taxon>
        <taxon>Eggerthellales</taxon>
        <taxon>Eggerthellaceae</taxon>
        <taxon>Adlercreutzia</taxon>
    </lineage>
</organism>
<comment type="caution">
    <text evidence="2">The sequence shown here is derived from an EMBL/GenBank/DDBJ whole genome shotgun (WGS) entry which is preliminary data.</text>
</comment>
<dbReference type="CDD" id="cd00093">
    <property type="entry name" value="HTH_XRE"/>
    <property type="match status" value="1"/>
</dbReference>
<dbReference type="SUPFAM" id="SSF47413">
    <property type="entry name" value="lambda repressor-like DNA-binding domains"/>
    <property type="match status" value="1"/>
</dbReference>
<gene>
    <name evidence="2" type="ORF">F8D48_08840</name>
</gene>
<evidence type="ECO:0000313" key="3">
    <source>
        <dbReference type="Proteomes" id="UP000479639"/>
    </source>
</evidence>
<dbReference type="Pfam" id="PF01381">
    <property type="entry name" value="HTH_3"/>
    <property type="match status" value="1"/>
</dbReference>
<protein>
    <submittedName>
        <fullName evidence="2">DUF2442 domain-containing protein</fullName>
    </submittedName>
</protein>
<dbReference type="EMBL" id="WAJS01000028">
    <property type="protein sequence ID" value="KAB1643337.1"/>
    <property type="molecule type" value="Genomic_DNA"/>
</dbReference>
<reference evidence="2 3" key="1">
    <citation type="submission" date="2019-09" db="EMBL/GenBank/DDBJ databases">
        <title>Whole genome shotgun sequencing (WGS) of Ellagibacter isourolithinifaciens DSM 104140(T) and Adlercreutzia muris DSM 29508(T).</title>
        <authorList>
            <person name="Stoll D.A."/>
            <person name="Danylec N."/>
            <person name="Huch M."/>
        </authorList>
    </citation>
    <scope>NUCLEOTIDE SEQUENCE [LARGE SCALE GENOMIC DNA]</scope>
    <source>
        <strain evidence="2 3">DSM 29508</strain>
    </source>
</reference>
<evidence type="ECO:0000313" key="2">
    <source>
        <dbReference type="EMBL" id="KAB1643337.1"/>
    </source>
</evidence>
<dbReference type="PROSITE" id="PS50943">
    <property type="entry name" value="HTH_CROC1"/>
    <property type="match status" value="1"/>
</dbReference>
<proteinExistence type="predicted"/>
<dbReference type="InterPro" id="IPR001387">
    <property type="entry name" value="Cro/C1-type_HTH"/>
</dbReference>
<dbReference type="Gene3D" id="1.10.260.40">
    <property type="entry name" value="lambda repressor-like DNA-binding domains"/>
    <property type="match status" value="1"/>
</dbReference>
<feature type="domain" description="HTH cro/C1-type" evidence="1">
    <location>
        <begin position="138"/>
        <end position="192"/>
    </location>
</feature>
<dbReference type="InterPro" id="IPR036782">
    <property type="entry name" value="NE0471-like_N"/>
</dbReference>
<accession>A0A7C8FWB5</accession>
<dbReference type="InterPro" id="IPR010982">
    <property type="entry name" value="Lambda_DNA-bd_dom_sf"/>
</dbReference>
<sequence>MGFFQQRSTNWQASGSASISLTCSIYGNRSSFGSCRRFRKGFGMFHKLISIYPLSNFRLLGFFPGQEARLYDMGKLIEVHPAFAPLRNDDLFRDVRIDAGGYGISWSDEIDLSSSEIYECGTALDVAAIEKAALLREIVAARQGAGLSQNAVEEASGIRQPVIARMETAATNPQLDTILRALAPLGKTLAVVDVNEEVIAL</sequence>
<dbReference type="SUPFAM" id="SSF143880">
    <property type="entry name" value="NE0471 N-terminal domain-like"/>
    <property type="match status" value="1"/>
</dbReference>
<dbReference type="Proteomes" id="UP000479639">
    <property type="component" value="Unassembled WGS sequence"/>
</dbReference>
<evidence type="ECO:0000259" key="1">
    <source>
        <dbReference type="PROSITE" id="PS50943"/>
    </source>
</evidence>
<keyword evidence="3" id="KW-1185">Reference proteome</keyword>
<dbReference type="AlphaFoldDB" id="A0A7C8FWB5"/>
<dbReference type="Gene3D" id="3.30.2020.10">
    <property type="entry name" value="NE0471-like N-terminal domain"/>
    <property type="match status" value="1"/>
</dbReference>
<name>A0A7C8FWB5_9ACTN</name>
<dbReference type="GO" id="GO:0003677">
    <property type="term" value="F:DNA binding"/>
    <property type="evidence" value="ECO:0007669"/>
    <property type="project" value="InterPro"/>
</dbReference>
<dbReference type="SMART" id="SM00530">
    <property type="entry name" value="HTH_XRE"/>
    <property type="match status" value="1"/>
</dbReference>